<keyword evidence="1 4" id="KW-0285">Flavoprotein</keyword>
<sequence>MAKTYAVWFRSDFRFEDNTALYHAIETAKHDDGKWIAFFHLDPIFTSSIDLHHDYFFRTLEDFRKRCVERGIHLHIIYGKLEEALHQLRQAFPDLKAVFYNRDEAGDAHSRDKQAESWMEDNGVELFSYEDAHIHGPQEVKKKDGTLYKVFTPYFRAWGRQEKPTSYKLDKDALRSYYQMTDSIDHEGENYFEKSILSRCLHDWQAIGEGAALERLESFADTRLNYYKENRDFPKTAGTSRLSPFLKTGVLSPRLVYRTAVTRLETGGAGAETFIQELAWRDFYYMIHAHFPESKNKELTEKYQSMEWETNEERLDMWKKGKTGFPIVDAGMRQLNELGWMHNRLRMVTASFLTKDYMLDWRLGERYFQGKLIDYDASSNIGGWQWAASVGTDAVPYFRVFNPTTQGKRFDPDGSFIRKYVAELAKVPDQFIHEPAKMTGDLKEETKSESYPEPTVDHGLQRKKVIAKFKMI</sequence>
<dbReference type="InterPro" id="IPR036134">
    <property type="entry name" value="Crypto/Photolyase_FAD-like_sf"/>
</dbReference>
<organism evidence="8 9">
    <name type="scientific">Salipaludibacillus neizhouensis</name>
    <dbReference type="NCBI Taxonomy" id="885475"/>
    <lineage>
        <taxon>Bacteria</taxon>
        <taxon>Bacillati</taxon>
        <taxon>Bacillota</taxon>
        <taxon>Bacilli</taxon>
        <taxon>Bacillales</taxon>
        <taxon>Bacillaceae</taxon>
    </lineage>
</organism>
<comment type="similarity">
    <text evidence="6">Belongs to the DNA photolyase family.</text>
</comment>
<dbReference type="PROSITE" id="PS00394">
    <property type="entry name" value="DNA_PHOTOLYASES_1_1"/>
    <property type="match status" value="1"/>
</dbReference>
<feature type="binding site" evidence="4">
    <location>
        <position position="274"/>
    </location>
    <ligand>
        <name>FAD</name>
        <dbReference type="ChEBI" id="CHEBI:57692"/>
    </ligand>
</feature>
<dbReference type="GO" id="GO:0003677">
    <property type="term" value="F:DNA binding"/>
    <property type="evidence" value="ECO:0007669"/>
    <property type="project" value="TreeGrafter"/>
</dbReference>
<proteinExistence type="inferred from homology"/>
<reference evidence="8 9" key="1">
    <citation type="submission" date="2017-10" db="EMBL/GenBank/DDBJ databases">
        <title>Bacillus sp. nov., a halophilic bacterium isolated from a Keqin Lake.</title>
        <authorList>
            <person name="Wang H."/>
        </authorList>
    </citation>
    <scope>NUCLEOTIDE SEQUENCE [LARGE SCALE GENOMIC DNA]</scope>
    <source>
        <strain evidence="8 9">KCTC 13187</strain>
    </source>
</reference>
<dbReference type="Pfam" id="PF00875">
    <property type="entry name" value="DNA_photolyase"/>
    <property type="match status" value="1"/>
</dbReference>
<name>A0A3A9JY67_9BACI</name>
<dbReference type="InterPro" id="IPR014729">
    <property type="entry name" value="Rossmann-like_a/b/a_fold"/>
</dbReference>
<dbReference type="SUPFAM" id="SSF52425">
    <property type="entry name" value="Cryptochrome/photolyase, N-terminal domain"/>
    <property type="match status" value="1"/>
</dbReference>
<dbReference type="RefSeq" id="WP_110937903.1">
    <property type="nucleotide sequence ID" value="NZ_KZ614147.1"/>
</dbReference>
<feature type="binding site" evidence="4">
    <location>
        <begin position="374"/>
        <end position="376"/>
    </location>
    <ligand>
        <name>FAD</name>
        <dbReference type="ChEBI" id="CHEBI:57692"/>
    </ligand>
</feature>
<evidence type="ECO:0000313" key="8">
    <source>
        <dbReference type="EMBL" id="RKL65834.1"/>
    </source>
</evidence>
<feature type="site" description="Electron transfer via tryptophanyl radical" evidence="5">
    <location>
        <position position="384"/>
    </location>
</feature>
<dbReference type="AlphaFoldDB" id="A0A3A9JY67"/>
<dbReference type="InterPro" id="IPR036155">
    <property type="entry name" value="Crypto/Photolyase_N_sf"/>
</dbReference>
<keyword evidence="9" id="KW-1185">Reference proteome</keyword>
<feature type="binding site" evidence="4">
    <location>
        <begin position="277"/>
        <end position="284"/>
    </location>
    <ligand>
        <name>FAD</name>
        <dbReference type="ChEBI" id="CHEBI:57692"/>
    </ligand>
</feature>
<dbReference type="PANTHER" id="PTHR11455">
    <property type="entry name" value="CRYPTOCHROME"/>
    <property type="match status" value="1"/>
</dbReference>
<evidence type="ECO:0000256" key="4">
    <source>
        <dbReference type="PIRSR" id="PIRSR602081-1"/>
    </source>
</evidence>
<dbReference type="PANTHER" id="PTHR11455:SF9">
    <property type="entry name" value="CRYPTOCHROME CIRCADIAN CLOCK 5 ISOFORM X1"/>
    <property type="match status" value="1"/>
</dbReference>
<accession>A0A3A9JY67</accession>
<dbReference type="InterPro" id="IPR018394">
    <property type="entry name" value="DNA_photolyase_1_CS_C"/>
</dbReference>
<dbReference type="GO" id="GO:0006139">
    <property type="term" value="P:nucleobase-containing compound metabolic process"/>
    <property type="evidence" value="ECO:0007669"/>
    <property type="project" value="UniProtKB-ARBA"/>
</dbReference>
<dbReference type="EMBL" id="PDOE01000011">
    <property type="protein sequence ID" value="RKL65834.1"/>
    <property type="molecule type" value="Genomic_DNA"/>
</dbReference>
<keyword evidence="2 4" id="KW-0274">FAD</keyword>
<dbReference type="Gene3D" id="1.10.579.10">
    <property type="entry name" value="DNA Cyclobutane Dipyrimidine Photolyase, subunit A, domain 3"/>
    <property type="match status" value="1"/>
</dbReference>
<dbReference type="GO" id="GO:0003904">
    <property type="term" value="F:deoxyribodipyrimidine photo-lyase activity"/>
    <property type="evidence" value="ECO:0007669"/>
    <property type="project" value="TreeGrafter"/>
</dbReference>
<dbReference type="InterPro" id="IPR005101">
    <property type="entry name" value="Cryptochr/Photolyase_FAD-bd"/>
</dbReference>
<evidence type="ECO:0000256" key="5">
    <source>
        <dbReference type="PIRSR" id="PIRSR602081-2"/>
    </source>
</evidence>
<dbReference type="GO" id="GO:0071949">
    <property type="term" value="F:FAD binding"/>
    <property type="evidence" value="ECO:0007669"/>
    <property type="project" value="TreeGrafter"/>
</dbReference>
<dbReference type="GO" id="GO:0009416">
    <property type="term" value="P:response to light stimulus"/>
    <property type="evidence" value="ECO:0007669"/>
    <property type="project" value="TreeGrafter"/>
</dbReference>
<feature type="site" description="Electron transfer via tryptophanyl radical" evidence="5">
    <location>
        <position position="361"/>
    </location>
</feature>
<dbReference type="InterPro" id="IPR006050">
    <property type="entry name" value="DNA_photolyase_N"/>
</dbReference>
<evidence type="ECO:0000256" key="6">
    <source>
        <dbReference type="RuleBase" id="RU004182"/>
    </source>
</evidence>
<comment type="caution">
    <text evidence="8">The sequence shown here is derived from an EMBL/GenBank/DDBJ whole genome shotgun (WGS) entry which is preliminary data.</text>
</comment>
<feature type="site" description="Electron transfer via tryptophanyl radical" evidence="5">
    <location>
        <position position="308"/>
    </location>
</feature>
<dbReference type="Pfam" id="PF03441">
    <property type="entry name" value="FAD_binding_7"/>
    <property type="match status" value="1"/>
</dbReference>
<evidence type="ECO:0000313" key="9">
    <source>
        <dbReference type="Proteomes" id="UP000281498"/>
    </source>
</evidence>
<evidence type="ECO:0000256" key="2">
    <source>
        <dbReference type="ARBA" id="ARBA00022827"/>
    </source>
</evidence>
<dbReference type="InterPro" id="IPR002081">
    <property type="entry name" value="Cryptochrome/DNA_photolyase_1"/>
</dbReference>
<evidence type="ECO:0000256" key="1">
    <source>
        <dbReference type="ARBA" id="ARBA00022630"/>
    </source>
</evidence>
<dbReference type="PROSITE" id="PS51645">
    <property type="entry name" value="PHR_CRY_ALPHA_BETA"/>
    <property type="match status" value="1"/>
</dbReference>
<feature type="domain" description="Photolyase/cryptochrome alpha/beta" evidence="7">
    <location>
        <begin position="3"/>
        <end position="134"/>
    </location>
</feature>
<gene>
    <name evidence="8" type="ORF">CR203_18425</name>
</gene>
<evidence type="ECO:0000259" key="7">
    <source>
        <dbReference type="PROSITE" id="PS51645"/>
    </source>
</evidence>
<dbReference type="Proteomes" id="UP000281498">
    <property type="component" value="Unassembled WGS sequence"/>
</dbReference>
<comment type="cofactor">
    <cofactor evidence="4">
        <name>FAD</name>
        <dbReference type="ChEBI" id="CHEBI:57692"/>
    </cofactor>
    <text evidence="4">Binds 1 FAD per subunit.</text>
</comment>
<feature type="binding site" evidence="4">
    <location>
        <begin position="239"/>
        <end position="243"/>
    </location>
    <ligand>
        <name>FAD</name>
        <dbReference type="ChEBI" id="CHEBI:57692"/>
    </ligand>
</feature>
<dbReference type="SUPFAM" id="SSF48173">
    <property type="entry name" value="Cryptochrome/photolyase FAD-binding domain"/>
    <property type="match status" value="1"/>
</dbReference>
<dbReference type="GO" id="GO:0006950">
    <property type="term" value="P:response to stress"/>
    <property type="evidence" value="ECO:0007669"/>
    <property type="project" value="UniProtKB-ARBA"/>
</dbReference>
<keyword evidence="3 6" id="KW-0157">Chromophore</keyword>
<feature type="binding site" evidence="4">
    <location>
        <position position="227"/>
    </location>
    <ligand>
        <name>FAD</name>
        <dbReference type="ChEBI" id="CHEBI:57692"/>
    </ligand>
</feature>
<evidence type="ECO:0000256" key="3">
    <source>
        <dbReference type="ARBA" id="ARBA00022991"/>
    </source>
</evidence>
<dbReference type="PRINTS" id="PR00147">
    <property type="entry name" value="DNAPHOTLYASE"/>
</dbReference>
<dbReference type="Gene3D" id="1.25.40.80">
    <property type="match status" value="1"/>
</dbReference>
<dbReference type="OrthoDB" id="9772484at2"/>
<keyword evidence="8" id="KW-0456">Lyase</keyword>
<dbReference type="Gene3D" id="3.40.50.620">
    <property type="entry name" value="HUPs"/>
    <property type="match status" value="1"/>
</dbReference>
<protein>
    <submittedName>
        <fullName evidence="8">Deoxyribodipyrimidine photolyase</fullName>
    </submittedName>
</protein>